<evidence type="ECO:0000259" key="4">
    <source>
        <dbReference type="PROSITE" id="PS50882"/>
    </source>
</evidence>
<keyword evidence="7" id="KW-1185">Reference proteome</keyword>
<evidence type="ECO:0000313" key="6">
    <source>
        <dbReference type="EMBL" id="CAK5283839.1"/>
    </source>
</evidence>
<dbReference type="PANTHER" id="PTHR12357">
    <property type="entry name" value="YTH YT521-B HOMOLOGY DOMAIN-CONTAINING"/>
    <property type="match status" value="1"/>
</dbReference>
<evidence type="ECO:0000259" key="3">
    <source>
        <dbReference type="PROSITE" id="PS50102"/>
    </source>
</evidence>
<dbReference type="EMBL" id="CAVNYO010000476">
    <property type="protein sequence ID" value="CAK5283839.1"/>
    <property type="molecule type" value="Genomic_DNA"/>
</dbReference>
<reference evidence="5" key="1">
    <citation type="submission" date="2023-11" db="EMBL/GenBank/DDBJ databases">
        <authorList>
            <person name="De Vega J J."/>
            <person name="De Vega J J."/>
        </authorList>
    </citation>
    <scope>NUCLEOTIDE SEQUENCE</scope>
</reference>
<feature type="region of interest" description="Disordered" evidence="2">
    <location>
        <begin position="251"/>
        <end position="276"/>
    </location>
</feature>
<keyword evidence="1" id="KW-0694">RNA-binding</keyword>
<dbReference type="Pfam" id="PF25701">
    <property type="entry name" value="RRM_YTH1"/>
    <property type="match status" value="1"/>
</dbReference>
<gene>
    <name evidence="5" type="ORF">MYCIT1_LOCUS15152</name>
    <name evidence="6" type="ORF">MYCIT1_LOCUS36705</name>
</gene>
<dbReference type="InterPro" id="IPR000504">
    <property type="entry name" value="RRM_dom"/>
</dbReference>
<dbReference type="GO" id="GO:0003729">
    <property type="term" value="F:mRNA binding"/>
    <property type="evidence" value="ECO:0007669"/>
    <property type="project" value="TreeGrafter"/>
</dbReference>
<evidence type="ECO:0008006" key="8">
    <source>
        <dbReference type="Google" id="ProtNLM"/>
    </source>
</evidence>
<dbReference type="PANTHER" id="PTHR12357:SF3">
    <property type="entry name" value="YTH DOMAIN-CONTAINING PROTEIN 1"/>
    <property type="match status" value="1"/>
</dbReference>
<dbReference type="InterPro" id="IPR045168">
    <property type="entry name" value="YTH_prot"/>
</dbReference>
<feature type="region of interest" description="Disordered" evidence="2">
    <location>
        <begin position="1"/>
        <end position="24"/>
    </location>
</feature>
<dbReference type="InterPro" id="IPR007275">
    <property type="entry name" value="YTH_domain"/>
</dbReference>
<dbReference type="PROSITE" id="PS50102">
    <property type="entry name" value="RRM"/>
    <property type="match status" value="1"/>
</dbReference>
<dbReference type="GO" id="GO:0000398">
    <property type="term" value="P:mRNA splicing, via spliceosome"/>
    <property type="evidence" value="ECO:0007669"/>
    <property type="project" value="TreeGrafter"/>
</dbReference>
<dbReference type="SUPFAM" id="SSF54928">
    <property type="entry name" value="RNA-binding domain, RBD"/>
    <property type="match status" value="1"/>
</dbReference>
<dbReference type="GO" id="GO:0000381">
    <property type="term" value="P:regulation of alternative mRNA splicing, via spliceosome"/>
    <property type="evidence" value="ECO:0007669"/>
    <property type="project" value="TreeGrafter"/>
</dbReference>
<dbReference type="CDD" id="cd00590">
    <property type="entry name" value="RRM_SF"/>
    <property type="match status" value="1"/>
</dbReference>
<dbReference type="GO" id="GO:1990247">
    <property type="term" value="F:N6-methyladenosine-containing RNA reader activity"/>
    <property type="evidence" value="ECO:0007669"/>
    <property type="project" value="TreeGrafter"/>
</dbReference>
<protein>
    <recommendedName>
        <fullName evidence="8">YTH domain-containing protein</fullName>
    </recommendedName>
</protein>
<comment type="caution">
    <text evidence="5">The sequence shown here is derived from an EMBL/GenBank/DDBJ whole genome shotgun (WGS) entry which is preliminary data.</text>
</comment>
<dbReference type="Pfam" id="PF04146">
    <property type="entry name" value="YTH"/>
    <property type="match status" value="1"/>
</dbReference>
<dbReference type="PROSITE" id="PS50882">
    <property type="entry name" value="YTH"/>
    <property type="match status" value="1"/>
</dbReference>
<dbReference type="Gene3D" id="3.30.70.330">
    <property type="match status" value="1"/>
</dbReference>
<evidence type="ECO:0000313" key="5">
    <source>
        <dbReference type="EMBL" id="CAK5270600.1"/>
    </source>
</evidence>
<evidence type="ECO:0000313" key="7">
    <source>
        <dbReference type="Proteomes" id="UP001295794"/>
    </source>
</evidence>
<evidence type="ECO:0000256" key="1">
    <source>
        <dbReference type="PROSITE-ProRule" id="PRU00176"/>
    </source>
</evidence>
<organism evidence="5 7">
    <name type="scientific">Mycena citricolor</name>
    <dbReference type="NCBI Taxonomy" id="2018698"/>
    <lineage>
        <taxon>Eukaryota</taxon>
        <taxon>Fungi</taxon>
        <taxon>Dikarya</taxon>
        <taxon>Basidiomycota</taxon>
        <taxon>Agaricomycotina</taxon>
        <taxon>Agaricomycetes</taxon>
        <taxon>Agaricomycetidae</taxon>
        <taxon>Agaricales</taxon>
        <taxon>Marasmiineae</taxon>
        <taxon>Mycenaceae</taxon>
        <taxon>Mycena</taxon>
    </lineage>
</organism>
<sequence length="361" mass="40544">MQRPFPPRAPISSQPVRRSYHPAAPTQRSQWAMWVGNVPKDADQDELHRFFTQPLGDGAGALAHGVQSIFVLPRSNCAFVNYNSESALTIAIASFNGVSLRTFPQQTAVVGKRNATKPLICRARMEEHDLFTGVGGQRGVGLHSTWVKERRARNQASATEDNSDTISNASTTSSLLQENFPQRFFMLKSYKQDDLDSSVDTGLWNAQRHNAEVLDRAFRTSEDVFLFFSVNKSGEFYGYARMTGPITPRGVPGQRHESFPHTALGAQSPSSQDLPPPETFLPPALLDEIEAEPEFDFPLHWMCVDRMRFSRTKHIHNPWNQDREVKISRDGMEIEPEAGQAVLDIWKAQRATLIQAPRARS</sequence>
<feature type="domain" description="YTH" evidence="4">
    <location>
        <begin position="182"/>
        <end position="346"/>
    </location>
</feature>
<dbReference type="InterPro" id="IPR035979">
    <property type="entry name" value="RBD_domain_sf"/>
</dbReference>
<feature type="domain" description="RRM" evidence="3">
    <location>
        <begin position="31"/>
        <end position="115"/>
    </location>
</feature>
<evidence type="ECO:0000256" key="2">
    <source>
        <dbReference type="SAM" id="MobiDB-lite"/>
    </source>
</evidence>
<dbReference type="GO" id="GO:0005654">
    <property type="term" value="C:nucleoplasm"/>
    <property type="evidence" value="ECO:0007669"/>
    <property type="project" value="TreeGrafter"/>
</dbReference>
<dbReference type="AlphaFoldDB" id="A0AAD2H898"/>
<proteinExistence type="predicted"/>
<accession>A0AAD2H898</accession>
<dbReference type="InterPro" id="IPR057720">
    <property type="entry name" value="RRM_YTH1"/>
</dbReference>
<dbReference type="InterPro" id="IPR012677">
    <property type="entry name" value="Nucleotide-bd_a/b_plait_sf"/>
</dbReference>
<dbReference type="CDD" id="cd21134">
    <property type="entry name" value="YTH"/>
    <property type="match status" value="1"/>
</dbReference>
<dbReference type="EMBL" id="CAVNYO010000168">
    <property type="protein sequence ID" value="CAK5270600.1"/>
    <property type="molecule type" value="Genomic_DNA"/>
</dbReference>
<name>A0AAD2H898_9AGAR</name>
<dbReference type="Gene3D" id="3.10.590.10">
    <property type="entry name" value="ph1033 like domains"/>
    <property type="match status" value="1"/>
</dbReference>
<dbReference type="Proteomes" id="UP001295794">
    <property type="component" value="Unassembled WGS sequence"/>
</dbReference>